<evidence type="ECO:0000256" key="7">
    <source>
        <dbReference type="ARBA" id="ARBA00022840"/>
    </source>
</evidence>
<dbReference type="InterPro" id="IPR004154">
    <property type="entry name" value="Anticodon-bd"/>
</dbReference>
<evidence type="ECO:0000313" key="14">
    <source>
        <dbReference type="Proteomes" id="UP000239899"/>
    </source>
</evidence>
<evidence type="ECO:0000256" key="10">
    <source>
        <dbReference type="ARBA" id="ARBA00031900"/>
    </source>
</evidence>
<keyword evidence="6" id="KW-0862">Zinc</keyword>
<dbReference type="AlphaFoldDB" id="A0A2P6TD77"/>
<dbReference type="InterPro" id="IPR002320">
    <property type="entry name" value="Thr-tRNA-ligase_IIa"/>
</dbReference>
<dbReference type="Proteomes" id="UP000239899">
    <property type="component" value="Unassembled WGS sequence"/>
</dbReference>
<dbReference type="InterPro" id="IPR047246">
    <property type="entry name" value="ThrRS_anticodon"/>
</dbReference>
<dbReference type="NCBIfam" id="TIGR00418">
    <property type="entry name" value="thrS"/>
    <property type="match status" value="1"/>
</dbReference>
<dbReference type="SUPFAM" id="SSF52954">
    <property type="entry name" value="Class II aaRS ABD-related"/>
    <property type="match status" value="1"/>
</dbReference>
<evidence type="ECO:0000256" key="9">
    <source>
        <dbReference type="ARBA" id="ARBA00023146"/>
    </source>
</evidence>
<dbReference type="FunFam" id="3.30.54.20:FF:000002">
    <property type="entry name" value="Threonine--tRNA ligase"/>
    <property type="match status" value="1"/>
</dbReference>
<dbReference type="Pfam" id="PF07973">
    <property type="entry name" value="tRNA_SAD"/>
    <property type="match status" value="1"/>
</dbReference>
<dbReference type="Pfam" id="PF03129">
    <property type="entry name" value="HGTP_anticodon"/>
    <property type="match status" value="1"/>
</dbReference>
<protein>
    <recommendedName>
        <fullName evidence="2">threonine--tRNA ligase</fullName>
        <ecNumber evidence="2">6.1.1.3</ecNumber>
    </recommendedName>
    <alternativeName>
        <fullName evidence="10">Threonyl-tRNA synthetase</fullName>
    </alternativeName>
</protein>
<comment type="similarity">
    <text evidence="1">Belongs to the class-II aminoacyl-tRNA synthetase family.</text>
</comment>
<dbReference type="OrthoDB" id="5423599at2759"/>
<evidence type="ECO:0000256" key="4">
    <source>
        <dbReference type="ARBA" id="ARBA00022723"/>
    </source>
</evidence>
<gene>
    <name evidence="13" type="ORF">C2E21_8790</name>
</gene>
<dbReference type="HAMAP" id="MF_00184">
    <property type="entry name" value="Thr_tRNA_synth"/>
    <property type="match status" value="1"/>
</dbReference>
<evidence type="ECO:0000256" key="5">
    <source>
        <dbReference type="ARBA" id="ARBA00022741"/>
    </source>
</evidence>
<sequence>MAMAVQRLHKGAQVTIGPWTERGFFYDFDMPQPLTERDLPKIRKEMQRILKKNLPFVREEVGADEARRRIQAAGEPYKLEILESILERDPEAPITIYHIGDPGSAEHWWDLCAGPHVATTGDIAPDALDLESVAGAYWRGDEKRPMLQRIYGTAWQTKEQLEAYRRFNEEAALRDHRRLGAELDLFSISEGCGGGLVFWHPKGAMVRHLIEDFWKDIHLQHGYQLLYTPHIAKVDLWKTSGHIDFYRDSMFNQMDVDAEEYQLKPMNCPFHISVYKQGYYSYRDLPIRWAELGTVYRYERSGTMHGLFRVRGFTQDDAHIFCLPSQIEGEILSVLDLTEQLLSQFGFEDFEVNLSTRPDKFVGSEEIWEQAEQALKGALQRKGWAFQEDAGGGAFYGPKIDIKICDALGRKWQCSTVQLDFNLPERFDMFYISDANVKERPIMIHRAILGSLERFMGILIENFAGAFPLWLAPVQCRLVPVSSTVADYVDRVAADLRAAGLRVEVVSGLSVGKAIRGAETDKVPVMCVIGQREAAEGTVSVRTYADGDLGTMHAQELVSRLVAANTTKSSF</sequence>
<name>A0A2P6TD77_CHLSO</name>
<dbReference type="PROSITE" id="PS50862">
    <property type="entry name" value="AA_TRNA_LIGASE_II"/>
    <property type="match status" value="1"/>
</dbReference>
<keyword evidence="7" id="KW-0067">ATP-binding</keyword>
<dbReference type="Pfam" id="PF00587">
    <property type="entry name" value="tRNA-synt_2b"/>
    <property type="match status" value="1"/>
</dbReference>
<dbReference type="SUPFAM" id="SSF55681">
    <property type="entry name" value="Class II aaRS and biotin synthetases"/>
    <property type="match status" value="1"/>
</dbReference>
<dbReference type="CDD" id="cd00860">
    <property type="entry name" value="ThrRS_anticodon"/>
    <property type="match status" value="1"/>
</dbReference>
<keyword evidence="14" id="KW-1185">Reference proteome</keyword>
<keyword evidence="5" id="KW-0547">Nucleotide-binding</keyword>
<evidence type="ECO:0000256" key="3">
    <source>
        <dbReference type="ARBA" id="ARBA00022598"/>
    </source>
</evidence>
<evidence type="ECO:0000256" key="6">
    <source>
        <dbReference type="ARBA" id="ARBA00022833"/>
    </source>
</evidence>
<dbReference type="CDD" id="cd00771">
    <property type="entry name" value="ThrRS_core"/>
    <property type="match status" value="1"/>
</dbReference>
<dbReference type="Gene3D" id="3.30.54.20">
    <property type="match status" value="1"/>
</dbReference>
<accession>A0A2P6TD77</accession>
<dbReference type="InterPro" id="IPR045864">
    <property type="entry name" value="aa-tRNA-synth_II/BPL/LPL"/>
</dbReference>
<evidence type="ECO:0000313" key="13">
    <source>
        <dbReference type="EMBL" id="PRW20597.1"/>
    </source>
</evidence>
<dbReference type="Gene3D" id="3.30.930.10">
    <property type="entry name" value="Bira Bifunctional Protein, Domain 2"/>
    <property type="match status" value="1"/>
</dbReference>
<dbReference type="InterPro" id="IPR018163">
    <property type="entry name" value="Thr/Ala-tRNA-synth_IIc_edit"/>
</dbReference>
<proteinExistence type="inferred from homology"/>
<dbReference type="PANTHER" id="PTHR11451">
    <property type="entry name" value="THREONINE-TRNA LIGASE"/>
    <property type="match status" value="1"/>
</dbReference>
<dbReference type="SUPFAM" id="SSF55186">
    <property type="entry name" value="ThrRS/AlaRS common domain"/>
    <property type="match status" value="1"/>
</dbReference>
<evidence type="ECO:0000256" key="1">
    <source>
        <dbReference type="ARBA" id="ARBA00008226"/>
    </source>
</evidence>
<keyword evidence="9" id="KW-0030">Aminoacyl-tRNA synthetase</keyword>
<dbReference type="FunFam" id="3.40.50.800:FF:000001">
    <property type="entry name" value="Threonine--tRNA ligase"/>
    <property type="match status" value="1"/>
</dbReference>
<comment type="catalytic activity">
    <reaction evidence="11">
        <text>tRNA(Thr) + L-threonine + ATP = L-threonyl-tRNA(Thr) + AMP + diphosphate + H(+)</text>
        <dbReference type="Rhea" id="RHEA:24624"/>
        <dbReference type="Rhea" id="RHEA-COMP:9670"/>
        <dbReference type="Rhea" id="RHEA-COMP:9704"/>
        <dbReference type="ChEBI" id="CHEBI:15378"/>
        <dbReference type="ChEBI" id="CHEBI:30616"/>
        <dbReference type="ChEBI" id="CHEBI:33019"/>
        <dbReference type="ChEBI" id="CHEBI:57926"/>
        <dbReference type="ChEBI" id="CHEBI:78442"/>
        <dbReference type="ChEBI" id="CHEBI:78534"/>
        <dbReference type="ChEBI" id="CHEBI:456215"/>
        <dbReference type="EC" id="6.1.1.3"/>
    </reaction>
</comment>
<feature type="domain" description="Aminoacyl-transfer RNA synthetases class-II family profile" evidence="12">
    <location>
        <begin position="199"/>
        <end position="468"/>
    </location>
</feature>
<dbReference type="EC" id="6.1.1.3" evidence="2"/>
<dbReference type="GO" id="GO:0046872">
    <property type="term" value="F:metal ion binding"/>
    <property type="evidence" value="ECO:0007669"/>
    <property type="project" value="UniProtKB-KW"/>
</dbReference>
<comment type="caution">
    <text evidence="13">The sequence shown here is derived from an EMBL/GenBank/DDBJ whole genome shotgun (WGS) entry which is preliminary data.</text>
</comment>
<dbReference type="InterPro" id="IPR036621">
    <property type="entry name" value="Anticodon-bd_dom_sf"/>
</dbReference>
<dbReference type="FunFam" id="3.30.930.10:FF:000002">
    <property type="entry name" value="Threonine--tRNA ligase"/>
    <property type="match status" value="1"/>
</dbReference>
<dbReference type="InterPro" id="IPR006195">
    <property type="entry name" value="aa-tRNA-synth_II"/>
</dbReference>
<dbReference type="GO" id="GO:0005524">
    <property type="term" value="F:ATP binding"/>
    <property type="evidence" value="ECO:0007669"/>
    <property type="project" value="UniProtKB-KW"/>
</dbReference>
<dbReference type="Gene3D" id="3.40.50.800">
    <property type="entry name" value="Anticodon-binding domain"/>
    <property type="match status" value="1"/>
</dbReference>
<keyword evidence="3" id="KW-0436">Ligase</keyword>
<dbReference type="GO" id="GO:0006435">
    <property type="term" value="P:threonyl-tRNA aminoacylation"/>
    <property type="evidence" value="ECO:0007669"/>
    <property type="project" value="InterPro"/>
</dbReference>
<keyword evidence="8" id="KW-0648">Protein biosynthesis</keyword>
<reference evidence="13 14" key="1">
    <citation type="journal article" date="2018" name="Plant J.">
        <title>Genome sequences of Chlorella sorokiniana UTEX 1602 and Micractinium conductrix SAG 241.80: implications to maltose excretion by a green alga.</title>
        <authorList>
            <person name="Arriola M.B."/>
            <person name="Velmurugan N."/>
            <person name="Zhang Y."/>
            <person name="Plunkett M.H."/>
            <person name="Hondzo H."/>
            <person name="Barney B.M."/>
        </authorList>
    </citation>
    <scope>NUCLEOTIDE SEQUENCE [LARGE SCALE GENOMIC DNA]</scope>
    <source>
        <strain evidence="14">UTEX 1602</strain>
    </source>
</reference>
<dbReference type="SMART" id="SM00863">
    <property type="entry name" value="tRNA_SAD"/>
    <property type="match status" value="1"/>
</dbReference>
<dbReference type="InterPro" id="IPR033728">
    <property type="entry name" value="ThrRS_core"/>
</dbReference>
<evidence type="ECO:0000256" key="8">
    <source>
        <dbReference type="ARBA" id="ARBA00022917"/>
    </source>
</evidence>
<dbReference type="GO" id="GO:0009570">
    <property type="term" value="C:chloroplast stroma"/>
    <property type="evidence" value="ECO:0007669"/>
    <property type="project" value="TreeGrafter"/>
</dbReference>
<dbReference type="EMBL" id="LHPG02000022">
    <property type="protein sequence ID" value="PRW20597.1"/>
    <property type="molecule type" value="Genomic_DNA"/>
</dbReference>
<dbReference type="GO" id="GO:0004829">
    <property type="term" value="F:threonine-tRNA ligase activity"/>
    <property type="evidence" value="ECO:0007669"/>
    <property type="project" value="UniProtKB-EC"/>
</dbReference>
<dbReference type="PANTHER" id="PTHR11451:SF44">
    <property type="entry name" value="THREONINE--TRNA LIGASE, CHLOROPLASTIC_MITOCHONDRIAL 2"/>
    <property type="match status" value="1"/>
</dbReference>
<dbReference type="InterPro" id="IPR002314">
    <property type="entry name" value="aa-tRNA-synt_IIb"/>
</dbReference>
<dbReference type="STRING" id="3076.A0A2P6TD77"/>
<evidence type="ECO:0000259" key="12">
    <source>
        <dbReference type="PROSITE" id="PS50862"/>
    </source>
</evidence>
<dbReference type="Gene3D" id="3.30.980.10">
    <property type="entry name" value="Threonyl-trna Synthetase, Chain A, domain 2"/>
    <property type="match status" value="1"/>
</dbReference>
<dbReference type="InterPro" id="IPR012947">
    <property type="entry name" value="tRNA_SAD"/>
</dbReference>
<evidence type="ECO:0000256" key="2">
    <source>
        <dbReference type="ARBA" id="ARBA00013163"/>
    </source>
</evidence>
<organism evidence="13 14">
    <name type="scientific">Chlorella sorokiniana</name>
    <name type="common">Freshwater green alga</name>
    <dbReference type="NCBI Taxonomy" id="3076"/>
    <lineage>
        <taxon>Eukaryota</taxon>
        <taxon>Viridiplantae</taxon>
        <taxon>Chlorophyta</taxon>
        <taxon>core chlorophytes</taxon>
        <taxon>Trebouxiophyceae</taxon>
        <taxon>Chlorellales</taxon>
        <taxon>Chlorellaceae</taxon>
        <taxon>Chlorella clade</taxon>
        <taxon>Chlorella</taxon>
    </lineage>
</organism>
<dbReference type="PRINTS" id="PR01047">
    <property type="entry name" value="TRNASYNTHTHR"/>
</dbReference>
<keyword evidence="4" id="KW-0479">Metal-binding</keyword>
<evidence type="ECO:0000256" key="11">
    <source>
        <dbReference type="ARBA" id="ARBA00049515"/>
    </source>
</evidence>